<feature type="transmembrane region" description="Helical" evidence="8">
    <location>
        <begin position="247"/>
        <end position="263"/>
    </location>
</feature>
<evidence type="ECO:0000313" key="10">
    <source>
        <dbReference type="WBParaSite" id="ALUE_0001221001-mRNA-1"/>
    </source>
</evidence>
<proteinExistence type="inferred from homology"/>
<protein>
    <submittedName>
        <fullName evidence="10">C-mannosyltransferase DPY19L3</fullName>
    </submittedName>
</protein>
<feature type="transmembrane region" description="Helical" evidence="8">
    <location>
        <begin position="270"/>
        <end position="287"/>
    </location>
</feature>
<feature type="transmembrane region" description="Helical" evidence="8">
    <location>
        <begin position="142"/>
        <end position="164"/>
    </location>
</feature>
<evidence type="ECO:0000256" key="3">
    <source>
        <dbReference type="ARBA" id="ARBA00022676"/>
    </source>
</evidence>
<dbReference type="InterPro" id="IPR018732">
    <property type="entry name" value="Dpy-19/Dpy-19-like"/>
</dbReference>
<feature type="transmembrane region" description="Helical" evidence="8">
    <location>
        <begin position="407"/>
        <end position="426"/>
    </location>
</feature>
<evidence type="ECO:0000256" key="5">
    <source>
        <dbReference type="ARBA" id="ARBA00022692"/>
    </source>
</evidence>
<dbReference type="GO" id="GO:0005637">
    <property type="term" value="C:nuclear inner membrane"/>
    <property type="evidence" value="ECO:0007669"/>
    <property type="project" value="TreeGrafter"/>
</dbReference>
<feature type="transmembrane region" description="Helical" evidence="8">
    <location>
        <begin position="28"/>
        <end position="45"/>
    </location>
</feature>
<evidence type="ECO:0000256" key="7">
    <source>
        <dbReference type="ARBA" id="ARBA00023136"/>
    </source>
</evidence>
<evidence type="ECO:0000256" key="4">
    <source>
        <dbReference type="ARBA" id="ARBA00022679"/>
    </source>
</evidence>
<keyword evidence="9" id="KW-1185">Reference proteome</keyword>
<dbReference type="WBParaSite" id="ALUE_0001221001-mRNA-1">
    <property type="protein sequence ID" value="ALUE_0001221001-mRNA-1"/>
    <property type="gene ID" value="ALUE_0001221001"/>
</dbReference>
<reference evidence="10" key="1">
    <citation type="submission" date="2017-02" db="UniProtKB">
        <authorList>
            <consortium name="WormBaseParasite"/>
        </authorList>
    </citation>
    <scope>IDENTIFICATION</scope>
</reference>
<dbReference type="AlphaFoldDB" id="A0A0M3I5I5"/>
<feature type="transmembrane region" description="Helical" evidence="8">
    <location>
        <begin position="446"/>
        <end position="465"/>
    </location>
</feature>
<feature type="transmembrane region" description="Helical" evidence="8">
    <location>
        <begin position="201"/>
        <end position="217"/>
    </location>
</feature>
<name>A0A0M3I5I5_ASCLU</name>
<dbReference type="GO" id="GO:0000030">
    <property type="term" value="F:mannosyltransferase activity"/>
    <property type="evidence" value="ECO:0007669"/>
    <property type="project" value="TreeGrafter"/>
</dbReference>
<keyword evidence="7 8" id="KW-0472">Membrane</keyword>
<comment type="subcellular location">
    <subcellularLocation>
        <location evidence="1">Membrane</location>
        <topology evidence="1">Multi-pass membrane protein</topology>
    </subcellularLocation>
</comment>
<keyword evidence="3" id="KW-0328">Glycosyltransferase</keyword>
<sequence>MSSDKENKEIILDEEVVLLPAIGWIDKLVGIIVAIICGVVFASYIQQLHETTLWFTNIKPVEQEISLRTEAGLYYSYYKGAVEEGKTVGEIIHNLMHDTSTEYPREINILERFNIYQELLLAAVYKTLKRCTYFTNYLGSPIIFYVYSCFVFAGFGVITLFLLAWATHKSWIYGLLAFAWICANLDDSTRTFFTVNLRENFALPFFWLQNFFAVCILQQTSSRSINNLFAFMLSTFFFAIFWQFNQFILLLQSSALFVVSLLIPSRSKMIAILLFAQSIAFVCVVIAQFGQPMALLSVCTSFNIAAIVVLLVTSWRFHSTTNKAINPIVVAFIKAIVTVVLFACINIFLKVTTNSKADTHIWTFVMAKLGIHRKSPVPFETALYLCHGAFKFIDWGFFQRTSASGCLILYAFSLVFIALFLVYSLVRQAYSDEFEEKKLYESISPAMIFLAIQSLLCAMIAIFTLRMKYLWFPQMTIVAMWILSITSRYVVLRSGKILAFAIAVALLFRQYGIYKQQMSLEQEFYDPDTVQLMEWISSTTPPTSSWAGSMQLMAGVKACTGRNLANHPHFEHKWLRDRTQRIYQIYGRKSVIDVHRILQEESVDYIILEDSICLAQSNGCSTNDLIDLSNGEMPDSRNTEFGSVLRVSVEPRFCERIRHPDEETATFFKLVFSNRTFRVYKVV</sequence>
<keyword evidence="5 8" id="KW-0812">Transmembrane</keyword>
<accession>A0A0M3I5I5</accession>
<comment type="similarity">
    <text evidence="2">Belongs to the dpy-19 family.</text>
</comment>
<evidence type="ECO:0000256" key="2">
    <source>
        <dbReference type="ARBA" id="ARBA00008744"/>
    </source>
</evidence>
<organism evidence="9 10">
    <name type="scientific">Ascaris lumbricoides</name>
    <name type="common">Giant roundworm</name>
    <dbReference type="NCBI Taxonomy" id="6252"/>
    <lineage>
        <taxon>Eukaryota</taxon>
        <taxon>Metazoa</taxon>
        <taxon>Ecdysozoa</taxon>
        <taxon>Nematoda</taxon>
        <taxon>Chromadorea</taxon>
        <taxon>Rhabditida</taxon>
        <taxon>Spirurina</taxon>
        <taxon>Ascaridomorpha</taxon>
        <taxon>Ascaridoidea</taxon>
        <taxon>Ascarididae</taxon>
        <taxon>Ascaris</taxon>
    </lineage>
</organism>
<evidence type="ECO:0000256" key="8">
    <source>
        <dbReference type="SAM" id="Phobius"/>
    </source>
</evidence>
<feature type="transmembrane region" description="Helical" evidence="8">
    <location>
        <begin position="293"/>
        <end position="312"/>
    </location>
</feature>
<evidence type="ECO:0000256" key="1">
    <source>
        <dbReference type="ARBA" id="ARBA00004141"/>
    </source>
</evidence>
<dbReference type="Proteomes" id="UP000036681">
    <property type="component" value="Unplaced"/>
</dbReference>
<keyword evidence="6 8" id="KW-1133">Transmembrane helix</keyword>
<feature type="transmembrane region" description="Helical" evidence="8">
    <location>
        <begin position="224"/>
        <end position="241"/>
    </location>
</feature>
<feature type="transmembrane region" description="Helical" evidence="8">
    <location>
        <begin position="471"/>
        <end position="490"/>
    </location>
</feature>
<dbReference type="PANTHER" id="PTHR31488">
    <property type="entry name" value="DPY-19-LIKE 1, LIKE (H. SAPIENS)"/>
    <property type="match status" value="1"/>
</dbReference>
<evidence type="ECO:0000313" key="9">
    <source>
        <dbReference type="Proteomes" id="UP000036681"/>
    </source>
</evidence>
<dbReference type="Pfam" id="PF10034">
    <property type="entry name" value="Dpy19"/>
    <property type="match status" value="1"/>
</dbReference>
<feature type="transmembrane region" description="Helical" evidence="8">
    <location>
        <begin position="497"/>
        <end position="514"/>
    </location>
</feature>
<feature type="transmembrane region" description="Helical" evidence="8">
    <location>
        <begin position="324"/>
        <end position="349"/>
    </location>
</feature>
<keyword evidence="4" id="KW-0808">Transferase</keyword>
<dbReference type="PANTHER" id="PTHR31488:SF3">
    <property type="entry name" value="C-MANNOSYLTRANSFERASE DPY19L3"/>
    <property type="match status" value="1"/>
</dbReference>
<evidence type="ECO:0000256" key="6">
    <source>
        <dbReference type="ARBA" id="ARBA00022989"/>
    </source>
</evidence>